<evidence type="ECO:0000313" key="2">
    <source>
        <dbReference type="EMBL" id="WAQ91607.1"/>
    </source>
</evidence>
<gene>
    <name evidence="2" type="ORF">PtA15_14A491</name>
</gene>
<reference evidence="2" key="1">
    <citation type="submission" date="2022-10" db="EMBL/GenBank/DDBJ databases">
        <title>Puccinia triticina Genome sequencing and assembly.</title>
        <authorList>
            <person name="Li C."/>
        </authorList>
    </citation>
    <scope>NUCLEOTIDE SEQUENCE</scope>
    <source>
        <strain evidence="2">Pt15</strain>
    </source>
</reference>
<feature type="region of interest" description="Disordered" evidence="1">
    <location>
        <begin position="24"/>
        <end position="79"/>
    </location>
</feature>
<name>A0ABY7D5Q5_9BASI</name>
<evidence type="ECO:0000256" key="1">
    <source>
        <dbReference type="SAM" id="MobiDB-lite"/>
    </source>
</evidence>
<evidence type="ECO:0000313" key="3">
    <source>
        <dbReference type="Proteomes" id="UP001164743"/>
    </source>
</evidence>
<proteinExistence type="predicted"/>
<dbReference type="GeneID" id="77804107"/>
<keyword evidence="3" id="KW-1185">Reference proteome</keyword>
<dbReference type="RefSeq" id="XP_053027162.1">
    <property type="nucleotide sequence ID" value="XM_053163213.1"/>
</dbReference>
<dbReference type="EMBL" id="CP110434">
    <property type="protein sequence ID" value="WAQ91607.1"/>
    <property type="molecule type" value="Genomic_DNA"/>
</dbReference>
<sequence>MDPAICSGDWPVLQVIETCKPTAGCASSPPPSCLTSTSSHPPPLLTPDPSARNPHDPAPGNARLPRTLDDHHLFPRSSI</sequence>
<organism evidence="2 3">
    <name type="scientific">Puccinia triticina</name>
    <dbReference type="NCBI Taxonomy" id="208348"/>
    <lineage>
        <taxon>Eukaryota</taxon>
        <taxon>Fungi</taxon>
        <taxon>Dikarya</taxon>
        <taxon>Basidiomycota</taxon>
        <taxon>Pucciniomycotina</taxon>
        <taxon>Pucciniomycetes</taxon>
        <taxon>Pucciniales</taxon>
        <taxon>Pucciniaceae</taxon>
        <taxon>Puccinia</taxon>
    </lineage>
</organism>
<protein>
    <submittedName>
        <fullName evidence="2">Uncharacterized protein</fullName>
    </submittedName>
</protein>
<accession>A0ABY7D5Q5</accession>
<dbReference type="Proteomes" id="UP001164743">
    <property type="component" value="Chromosome 14A"/>
</dbReference>